<organism evidence="1 2">
    <name type="scientific">Streptococcus parasanguinis</name>
    <dbReference type="NCBI Taxonomy" id="1318"/>
    <lineage>
        <taxon>Bacteria</taxon>
        <taxon>Bacillati</taxon>
        <taxon>Bacillota</taxon>
        <taxon>Bacilli</taxon>
        <taxon>Lactobacillales</taxon>
        <taxon>Streptococcaceae</taxon>
        <taxon>Streptococcus</taxon>
    </lineage>
</organism>
<evidence type="ECO:0000313" key="1">
    <source>
        <dbReference type="EMBL" id="RHC95967.1"/>
    </source>
</evidence>
<evidence type="ECO:0000313" key="2">
    <source>
        <dbReference type="Proteomes" id="UP000285773"/>
    </source>
</evidence>
<dbReference type="AlphaFoldDB" id="A0A414CLS4"/>
<comment type="caution">
    <text evidence="1">The sequence shown here is derived from an EMBL/GenBank/DDBJ whole genome shotgun (WGS) entry which is preliminary data.</text>
</comment>
<protein>
    <submittedName>
        <fullName evidence="1">Uncharacterized protein</fullName>
    </submittedName>
</protein>
<dbReference type="EMBL" id="QSIO01000001">
    <property type="protein sequence ID" value="RHC95967.1"/>
    <property type="molecule type" value="Genomic_DNA"/>
</dbReference>
<accession>A0A414CLS4</accession>
<reference evidence="1 2" key="1">
    <citation type="submission" date="2018-08" db="EMBL/GenBank/DDBJ databases">
        <title>A genome reference for cultivated species of the human gut microbiota.</title>
        <authorList>
            <person name="Zou Y."/>
            <person name="Xue W."/>
            <person name="Luo G."/>
        </authorList>
    </citation>
    <scope>NUCLEOTIDE SEQUENCE [LARGE SCALE GENOMIC DNA]</scope>
    <source>
        <strain evidence="1 2">AM33-3BH</strain>
    </source>
</reference>
<proteinExistence type="predicted"/>
<gene>
    <name evidence="1" type="ORF">DW820_02235</name>
</gene>
<sequence length="117" mass="14427">MSAEDTWNKLHEKELQLSDKEWDLYQRIEKLDSKKMEVMDHLLNDSHWLNDLDFLFEGSRYQSQMMNDQLEFQHQVRIMEYSLDEELEKLRKEHKSIEMKLDSIHQEKRRLVTEEIT</sequence>
<dbReference type="RefSeq" id="WP_049506591.1">
    <property type="nucleotide sequence ID" value="NZ_JADMSI010000002.1"/>
</dbReference>
<name>A0A414CLS4_STRPA</name>
<dbReference type="Proteomes" id="UP000285773">
    <property type="component" value="Unassembled WGS sequence"/>
</dbReference>